<dbReference type="Gene3D" id="1.10.357.10">
    <property type="entry name" value="Tetracycline Repressor, domain 2"/>
    <property type="match status" value="1"/>
</dbReference>
<evidence type="ECO:0000256" key="4">
    <source>
        <dbReference type="ARBA" id="ARBA00023163"/>
    </source>
</evidence>
<dbReference type="GO" id="GO:0003700">
    <property type="term" value="F:DNA-binding transcription factor activity"/>
    <property type="evidence" value="ECO:0007669"/>
    <property type="project" value="TreeGrafter"/>
</dbReference>
<sequence length="195" mass="21597">MPQKRGPYAKSDLRRRSLSAAALQLVRDKGHRNVAVSEIAALAETSEPTVYYHFPAKEHLLIAALQQHDDENIRARGAEAGAIAEMGDRAEVGVQRTNYARLYNELAGAAADPDHPANEFFRQRWARSVEVVAADIRRLQGLGNVPDHVEPEVAAHLLLAAWEGLQLQWMQGPPFDIRMLIEANIRAILGPEALD</sequence>
<proteinExistence type="predicted"/>
<keyword evidence="1" id="KW-0678">Repressor</keyword>
<gene>
    <name evidence="7" type="ORF">FVP77_12185</name>
</gene>
<protein>
    <submittedName>
        <fullName evidence="7">TetR/AcrR family transcriptional regulator</fullName>
    </submittedName>
</protein>
<dbReference type="InterPro" id="IPR009057">
    <property type="entry name" value="Homeodomain-like_sf"/>
</dbReference>
<feature type="DNA-binding region" description="H-T-H motif" evidence="5">
    <location>
        <begin position="35"/>
        <end position="54"/>
    </location>
</feature>
<dbReference type="InterPro" id="IPR001647">
    <property type="entry name" value="HTH_TetR"/>
</dbReference>
<keyword evidence="2" id="KW-0805">Transcription regulation</keyword>
<dbReference type="PANTHER" id="PTHR30055">
    <property type="entry name" value="HTH-TYPE TRANSCRIPTIONAL REGULATOR RUTR"/>
    <property type="match status" value="1"/>
</dbReference>
<dbReference type="EMBL" id="VRSV01000002">
    <property type="protein sequence ID" value="TXK09659.1"/>
    <property type="molecule type" value="Genomic_DNA"/>
</dbReference>
<name>A0A5C8HUD6_9MICO</name>
<dbReference type="GO" id="GO:0000976">
    <property type="term" value="F:transcription cis-regulatory region binding"/>
    <property type="evidence" value="ECO:0007669"/>
    <property type="project" value="TreeGrafter"/>
</dbReference>
<dbReference type="OrthoDB" id="7505659at2"/>
<dbReference type="Pfam" id="PF00440">
    <property type="entry name" value="TetR_N"/>
    <property type="match status" value="1"/>
</dbReference>
<evidence type="ECO:0000313" key="7">
    <source>
        <dbReference type="EMBL" id="TXK09659.1"/>
    </source>
</evidence>
<comment type="caution">
    <text evidence="7">The sequence shown here is derived from an EMBL/GenBank/DDBJ whole genome shotgun (WGS) entry which is preliminary data.</text>
</comment>
<evidence type="ECO:0000259" key="6">
    <source>
        <dbReference type="PROSITE" id="PS50977"/>
    </source>
</evidence>
<keyword evidence="8" id="KW-1185">Reference proteome</keyword>
<dbReference type="AlphaFoldDB" id="A0A5C8HUD6"/>
<dbReference type="InterPro" id="IPR039538">
    <property type="entry name" value="BetI_C"/>
</dbReference>
<dbReference type="Proteomes" id="UP000321034">
    <property type="component" value="Unassembled WGS sequence"/>
</dbReference>
<keyword evidence="3 5" id="KW-0238">DNA-binding</keyword>
<dbReference type="PROSITE" id="PS50977">
    <property type="entry name" value="HTH_TETR_2"/>
    <property type="match status" value="1"/>
</dbReference>
<dbReference type="InterPro" id="IPR050109">
    <property type="entry name" value="HTH-type_TetR-like_transc_reg"/>
</dbReference>
<dbReference type="SUPFAM" id="SSF46689">
    <property type="entry name" value="Homeodomain-like"/>
    <property type="match status" value="1"/>
</dbReference>
<keyword evidence="4" id="KW-0804">Transcription</keyword>
<evidence type="ECO:0000256" key="3">
    <source>
        <dbReference type="ARBA" id="ARBA00023125"/>
    </source>
</evidence>
<dbReference type="SUPFAM" id="SSF48498">
    <property type="entry name" value="Tetracyclin repressor-like, C-terminal domain"/>
    <property type="match status" value="1"/>
</dbReference>
<reference evidence="7 8" key="1">
    <citation type="submission" date="2019-08" db="EMBL/GenBank/DDBJ databases">
        <authorList>
            <person name="Dong K."/>
        </authorList>
    </citation>
    <scope>NUCLEOTIDE SEQUENCE [LARGE SCALE GENOMIC DNA]</scope>
    <source>
        <strain evidence="7 8">JCM14558</strain>
    </source>
</reference>
<organism evidence="7 8">
    <name type="scientific">Microbacterium hatanonis</name>
    <dbReference type="NCBI Taxonomy" id="404366"/>
    <lineage>
        <taxon>Bacteria</taxon>
        <taxon>Bacillati</taxon>
        <taxon>Actinomycetota</taxon>
        <taxon>Actinomycetes</taxon>
        <taxon>Micrococcales</taxon>
        <taxon>Microbacteriaceae</taxon>
        <taxon>Microbacterium</taxon>
    </lineage>
</organism>
<evidence type="ECO:0000256" key="2">
    <source>
        <dbReference type="ARBA" id="ARBA00023015"/>
    </source>
</evidence>
<dbReference type="InterPro" id="IPR036271">
    <property type="entry name" value="Tet_transcr_reg_TetR-rel_C_sf"/>
</dbReference>
<evidence type="ECO:0000256" key="5">
    <source>
        <dbReference type="PROSITE-ProRule" id="PRU00335"/>
    </source>
</evidence>
<accession>A0A5C8HUD6</accession>
<evidence type="ECO:0000256" key="1">
    <source>
        <dbReference type="ARBA" id="ARBA00022491"/>
    </source>
</evidence>
<dbReference type="PANTHER" id="PTHR30055:SF234">
    <property type="entry name" value="HTH-TYPE TRANSCRIPTIONAL REGULATOR BETI"/>
    <property type="match status" value="1"/>
</dbReference>
<feature type="domain" description="HTH tetR-type" evidence="6">
    <location>
        <begin position="12"/>
        <end position="72"/>
    </location>
</feature>
<evidence type="ECO:0000313" key="8">
    <source>
        <dbReference type="Proteomes" id="UP000321034"/>
    </source>
</evidence>
<dbReference type="PRINTS" id="PR00455">
    <property type="entry name" value="HTHTETR"/>
</dbReference>
<dbReference type="Pfam" id="PF13977">
    <property type="entry name" value="TetR_C_6"/>
    <property type="match status" value="1"/>
</dbReference>